<dbReference type="InterPro" id="IPR005122">
    <property type="entry name" value="Uracil-DNA_glycosylase-like"/>
</dbReference>
<dbReference type="PANTHER" id="PTHR33693:SF9">
    <property type="entry name" value="TYPE-4 URACIL-DNA GLYCOSYLASE"/>
    <property type="match status" value="1"/>
</dbReference>
<gene>
    <name evidence="11" type="ORF">CA260_11030</name>
</gene>
<dbReference type="RefSeq" id="WP_111983166.1">
    <property type="nucleotide sequence ID" value="NZ_NFZS01000002.1"/>
</dbReference>
<evidence type="ECO:0000259" key="10">
    <source>
        <dbReference type="SMART" id="SM00986"/>
    </source>
</evidence>
<dbReference type="SMART" id="SM00986">
    <property type="entry name" value="UDG"/>
    <property type="match status" value="1"/>
</dbReference>
<keyword evidence="4" id="KW-0479">Metal-binding</keyword>
<dbReference type="CDD" id="cd10030">
    <property type="entry name" value="UDG-F4_TTUDGA_SPO1dp_like"/>
    <property type="match status" value="1"/>
</dbReference>
<dbReference type="NCBIfam" id="TIGR00758">
    <property type="entry name" value="UDG_fam4"/>
    <property type="match status" value="1"/>
</dbReference>
<dbReference type="AlphaFoldDB" id="A0A328P4H6"/>
<dbReference type="Gene3D" id="3.40.470.10">
    <property type="entry name" value="Uracil-DNA glycosylase-like domain"/>
    <property type="match status" value="1"/>
</dbReference>
<dbReference type="InterPro" id="IPR005273">
    <property type="entry name" value="Ura-DNA_glyco_family4"/>
</dbReference>
<dbReference type="InterPro" id="IPR036895">
    <property type="entry name" value="Uracil-DNA_glycosylase-like_sf"/>
</dbReference>
<dbReference type="NCBIfam" id="TIGR03914">
    <property type="entry name" value="UDG_fam_dom"/>
    <property type="match status" value="1"/>
</dbReference>
<name>A0A328P4H6_9GAMM</name>
<keyword evidence="8" id="KW-0411">Iron-sulfur</keyword>
<protein>
    <recommendedName>
        <fullName evidence="2">Type-4 uracil-DNA glycosylase</fullName>
    </recommendedName>
</protein>
<organism evidence="11 12">
    <name type="scientific">Dyella jiangningensis</name>
    <dbReference type="NCBI Taxonomy" id="1379159"/>
    <lineage>
        <taxon>Bacteria</taxon>
        <taxon>Pseudomonadati</taxon>
        <taxon>Pseudomonadota</taxon>
        <taxon>Gammaproteobacteria</taxon>
        <taxon>Lysobacterales</taxon>
        <taxon>Rhodanobacteraceae</taxon>
        <taxon>Dyella</taxon>
    </lineage>
</organism>
<dbReference type="EMBL" id="NFZS01000002">
    <property type="protein sequence ID" value="RAO76223.1"/>
    <property type="molecule type" value="Genomic_DNA"/>
</dbReference>
<keyword evidence="9" id="KW-0234">DNA repair</keyword>
<evidence type="ECO:0000256" key="4">
    <source>
        <dbReference type="ARBA" id="ARBA00022723"/>
    </source>
</evidence>
<keyword evidence="7" id="KW-0408">Iron</keyword>
<evidence type="ECO:0000256" key="2">
    <source>
        <dbReference type="ARBA" id="ARBA00019403"/>
    </source>
</evidence>
<dbReference type="InterPro" id="IPR051536">
    <property type="entry name" value="UDG_Type-4/5"/>
</dbReference>
<dbReference type="GO" id="GO:0046872">
    <property type="term" value="F:metal ion binding"/>
    <property type="evidence" value="ECO:0007669"/>
    <property type="project" value="UniProtKB-KW"/>
</dbReference>
<evidence type="ECO:0000256" key="3">
    <source>
        <dbReference type="ARBA" id="ARBA00022485"/>
    </source>
</evidence>
<evidence type="ECO:0000256" key="1">
    <source>
        <dbReference type="ARBA" id="ARBA00006521"/>
    </source>
</evidence>
<dbReference type="SMART" id="SM00987">
    <property type="entry name" value="UreE_C"/>
    <property type="match status" value="1"/>
</dbReference>
<dbReference type="GO" id="GO:0051539">
    <property type="term" value="F:4 iron, 4 sulfur cluster binding"/>
    <property type="evidence" value="ECO:0007669"/>
    <property type="project" value="UniProtKB-KW"/>
</dbReference>
<reference evidence="11 12" key="1">
    <citation type="journal article" date="2018" name="Genet. Mol. Biol.">
        <title>The genome sequence of Dyella jiangningensis FCAV SCS01 from a lignocellulose-decomposing microbial consortium metagenome reveals potential for biotechnological applications.</title>
        <authorList>
            <person name="Desiderato J.G."/>
            <person name="Alvarenga D.O."/>
            <person name="Constancio M.T.L."/>
            <person name="Alves L.M.C."/>
            <person name="Varani A.M."/>
        </authorList>
    </citation>
    <scope>NUCLEOTIDE SEQUENCE [LARGE SCALE GENOMIC DNA]</scope>
    <source>
        <strain evidence="11 12">FCAV SCS01</strain>
    </source>
</reference>
<proteinExistence type="inferred from homology"/>
<dbReference type="GO" id="GO:0006281">
    <property type="term" value="P:DNA repair"/>
    <property type="evidence" value="ECO:0007669"/>
    <property type="project" value="UniProtKB-KW"/>
</dbReference>
<dbReference type="OrthoDB" id="5290748at2"/>
<dbReference type="Pfam" id="PF03167">
    <property type="entry name" value="UDG"/>
    <property type="match status" value="1"/>
</dbReference>
<comment type="similarity">
    <text evidence="1">Belongs to the uracil-DNA glycosylase (UDG) superfamily. Type 4 (UDGa) family.</text>
</comment>
<evidence type="ECO:0000256" key="6">
    <source>
        <dbReference type="ARBA" id="ARBA00022801"/>
    </source>
</evidence>
<dbReference type="PANTHER" id="PTHR33693">
    <property type="entry name" value="TYPE-5 URACIL-DNA GLYCOSYLASE"/>
    <property type="match status" value="1"/>
</dbReference>
<accession>A0A328P4H6</accession>
<feature type="domain" description="Uracil-DNA glycosylase-like" evidence="10">
    <location>
        <begin position="49"/>
        <end position="209"/>
    </location>
</feature>
<keyword evidence="3" id="KW-0004">4Fe-4S</keyword>
<evidence type="ECO:0000256" key="8">
    <source>
        <dbReference type="ARBA" id="ARBA00023014"/>
    </source>
</evidence>
<sequence>MPARRTDWIYPLTMLPASPAPTGSLPALRKKAKACRACPLWQHATQTVFGEGPARADMMLIGEQPGDQEDQQGEPFTGPAGNLLDRALAEAGLRREQLYLTNAVKHFKFEPRGKRRLHQRASAREQAICRQWLAAELREVHPKRILALGAMASKAAFGTRFRLTTRHGEWVELPGGVLGMATWHPSAVLRTPDAASRQQRYRELVADLKRFMAGGKAGD</sequence>
<evidence type="ECO:0000313" key="11">
    <source>
        <dbReference type="EMBL" id="RAO76223.1"/>
    </source>
</evidence>
<dbReference type="GO" id="GO:0097506">
    <property type="term" value="F:deaminated base DNA N-glycosylase activity"/>
    <property type="evidence" value="ECO:0007669"/>
    <property type="project" value="UniProtKB-ARBA"/>
</dbReference>
<dbReference type="Proteomes" id="UP000248926">
    <property type="component" value="Unassembled WGS sequence"/>
</dbReference>
<evidence type="ECO:0000256" key="7">
    <source>
        <dbReference type="ARBA" id="ARBA00023004"/>
    </source>
</evidence>
<keyword evidence="6" id="KW-0378">Hydrolase</keyword>
<evidence type="ECO:0000313" key="12">
    <source>
        <dbReference type="Proteomes" id="UP000248926"/>
    </source>
</evidence>
<dbReference type="SUPFAM" id="SSF52141">
    <property type="entry name" value="Uracil-DNA glycosylase-like"/>
    <property type="match status" value="1"/>
</dbReference>
<keyword evidence="5" id="KW-0227">DNA damage</keyword>
<comment type="caution">
    <text evidence="11">The sequence shown here is derived from an EMBL/GenBank/DDBJ whole genome shotgun (WGS) entry which is preliminary data.</text>
</comment>
<evidence type="ECO:0000256" key="5">
    <source>
        <dbReference type="ARBA" id="ARBA00022763"/>
    </source>
</evidence>
<keyword evidence="12" id="KW-1185">Reference proteome</keyword>
<evidence type="ECO:0000256" key="9">
    <source>
        <dbReference type="ARBA" id="ARBA00023204"/>
    </source>
</evidence>